<keyword evidence="2" id="KW-1185">Reference proteome</keyword>
<dbReference type="EMBL" id="HG739091">
    <property type="protein sequence ID" value="CDP01710.1"/>
    <property type="molecule type" value="Genomic_DNA"/>
</dbReference>
<dbReference type="AlphaFoldDB" id="A0A068TZM0"/>
<dbReference type="InParanoid" id="A0A068TZM0"/>
<organism evidence="1 2">
    <name type="scientific">Coffea canephora</name>
    <name type="common">Robusta coffee</name>
    <dbReference type="NCBI Taxonomy" id="49390"/>
    <lineage>
        <taxon>Eukaryota</taxon>
        <taxon>Viridiplantae</taxon>
        <taxon>Streptophyta</taxon>
        <taxon>Embryophyta</taxon>
        <taxon>Tracheophyta</taxon>
        <taxon>Spermatophyta</taxon>
        <taxon>Magnoliopsida</taxon>
        <taxon>eudicotyledons</taxon>
        <taxon>Gunneridae</taxon>
        <taxon>Pentapetalae</taxon>
        <taxon>asterids</taxon>
        <taxon>lamiids</taxon>
        <taxon>Gentianales</taxon>
        <taxon>Rubiaceae</taxon>
        <taxon>Ixoroideae</taxon>
        <taxon>Gardenieae complex</taxon>
        <taxon>Bertiereae - Coffeeae clade</taxon>
        <taxon>Coffeeae</taxon>
        <taxon>Coffea</taxon>
    </lineage>
</organism>
<gene>
    <name evidence="1" type="ORF">GSCOC_T00036848001</name>
</gene>
<dbReference type="Proteomes" id="UP000295252">
    <property type="component" value="Chromosome IX"/>
</dbReference>
<evidence type="ECO:0000313" key="2">
    <source>
        <dbReference type="Proteomes" id="UP000295252"/>
    </source>
</evidence>
<protein>
    <submittedName>
        <fullName evidence="1">Uncharacterized protein</fullName>
    </submittedName>
</protein>
<evidence type="ECO:0000313" key="1">
    <source>
        <dbReference type="EMBL" id="CDP01710.1"/>
    </source>
</evidence>
<sequence>MNEPTENISRNQVSMRAICIVFSSSLFESQFPNYIVLKTQTKRTFFKQRRVSLHSVDGASQFPFPTSLSLDHLLKWNLRGPCPPATARSEEDFVYFAGRRSIRT</sequence>
<name>A0A068TZM0_COFCA</name>
<proteinExistence type="predicted"/>
<reference evidence="2" key="1">
    <citation type="journal article" date="2014" name="Science">
        <title>The coffee genome provides insight into the convergent evolution of caffeine biosynthesis.</title>
        <authorList>
            <person name="Denoeud F."/>
            <person name="Carretero-Paulet L."/>
            <person name="Dereeper A."/>
            <person name="Droc G."/>
            <person name="Guyot R."/>
            <person name="Pietrella M."/>
            <person name="Zheng C."/>
            <person name="Alberti A."/>
            <person name="Anthony F."/>
            <person name="Aprea G."/>
            <person name="Aury J.M."/>
            <person name="Bento P."/>
            <person name="Bernard M."/>
            <person name="Bocs S."/>
            <person name="Campa C."/>
            <person name="Cenci A."/>
            <person name="Combes M.C."/>
            <person name="Crouzillat D."/>
            <person name="Da Silva C."/>
            <person name="Daddiego L."/>
            <person name="De Bellis F."/>
            <person name="Dussert S."/>
            <person name="Garsmeur O."/>
            <person name="Gayraud T."/>
            <person name="Guignon V."/>
            <person name="Jahn K."/>
            <person name="Jamilloux V."/>
            <person name="Joet T."/>
            <person name="Labadie K."/>
            <person name="Lan T."/>
            <person name="Leclercq J."/>
            <person name="Lepelley M."/>
            <person name="Leroy T."/>
            <person name="Li L.T."/>
            <person name="Librado P."/>
            <person name="Lopez L."/>
            <person name="Munoz A."/>
            <person name="Noel B."/>
            <person name="Pallavicini A."/>
            <person name="Perrotta G."/>
            <person name="Poncet V."/>
            <person name="Pot D."/>
            <person name="Priyono X."/>
            <person name="Rigoreau M."/>
            <person name="Rouard M."/>
            <person name="Rozas J."/>
            <person name="Tranchant-Dubreuil C."/>
            <person name="VanBuren R."/>
            <person name="Zhang Q."/>
            <person name="Andrade A.C."/>
            <person name="Argout X."/>
            <person name="Bertrand B."/>
            <person name="de Kochko A."/>
            <person name="Graziosi G."/>
            <person name="Henry R.J."/>
            <person name="Jayarama X."/>
            <person name="Ming R."/>
            <person name="Nagai C."/>
            <person name="Rounsley S."/>
            <person name="Sankoff D."/>
            <person name="Giuliano G."/>
            <person name="Albert V.A."/>
            <person name="Wincker P."/>
            <person name="Lashermes P."/>
        </authorList>
    </citation>
    <scope>NUCLEOTIDE SEQUENCE [LARGE SCALE GENOMIC DNA]</scope>
    <source>
        <strain evidence="2">cv. DH200-94</strain>
    </source>
</reference>
<accession>A0A068TZM0</accession>
<dbReference type="Gramene" id="CDP01710">
    <property type="protein sequence ID" value="CDP01710"/>
    <property type="gene ID" value="GSCOC_T00036848001"/>
</dbReference>